<dbReference type="AlphaFoldDB" id="A0A7Y9JP62"/>
<dbReference type="EMBL" id="JACCBE010000001">
    <property type="protein sequence ID" value="NYD56050.1"/>
    <property type="molecule type" value="Genomic_DNA"/>
</dbReference>
<comment type="caution">
    <text evidence="1">The sequence shown here is derived from an EMBL/GenBank/DDBJ whole genome shotgun (WGS) entry which is preliminary data.</text>
</comment>
<evidence type="ECO:0000313" key="2">
    <source>
        <dbReference type="Proteomes" id="UP000516957"/>
    </source>
</evidence>
<name>A0A7Y9JP62_9ACTN</name>
<organism evidence="1 2">
    <name type="scientific">Nocardioides marinisabuli</name>
    <dbReference type="NCBI Taxonomy" id="419476"/>
    <lineage>
        <taxon>Bacteria</taxon>
        <taxon>Bacillati</taxon>
        <taxon>Actinomycetota</taxon>
        <taxon>Actinomycetes</taxon>
        <taxon>Propionibacteriales</taxon>
        <taxon>Nocardioidaceae</taxon>
        <taxon>Nocardioides</taxon>
    </lineage>
</organism>
<reference evidence="1 2" key="1">
    <citation type="submission" date="2020-07" db="EMBL/GenBank/DDBJ databases">
        <title>Sequencing the genomes of 1000 actinobacteria strains.</title>
        <authorList>
            <person name="Klenk H.-P."/>
        </authorList>
    </citation>
    <scope>NUCLEOTIDE SEQUENCE [LARGE SCALE GENOMIC DNA]</scope>
    <source>
        <strain evidence="1 2">DSM 18965</strain>
    </source>
</reference>
<protein>
    <submittedName>
        <fullName evidence="1">Uncharacterized protein</fullName>
    </submittedName>
</protein>
<accession>A0A7Y9JP62</accession>
<sequence>MRTPWSARRDRRERELVAAEEFRSARRLAREDVTVLGEQVAELDVDLAGSQGHEVRDFHQEALDAYAAAAASLEAASTVEEVGAVEEVLNRGRYARAAVLALRAGEPLPERRGPCFFNPQHGPAVTTVAWTPPHGSEREVEVCRNDALRLDDGEAPDVRQVRVGDRYVPWYAADDAAIHSWSSVSNASTSGWLTSVAKAEAGTRAGVSQAGMIGRQ</sequence>
<gene>
    <name evidence="1" type="ORF">BKA08_000288</name>
</gene>
<evidence type="ECO:0000313" key="1">
    <source>
        <dbReference type="EMBL" id="NYD56050.1"/>
    </source>
</evidence>
<dbReference type="Proteomes" id="UP000516957">
    <property type="component" value="Unassembled WGS sequence"/>
</dbReference>
<keyword evidence="2" id="KW-1185">Reference proteome</keyword>
<dbReference type="RefSeq" id="WP_179613994.1">
    <property type="nucleotide sequence ID" value="NZ_CP059163.1"/>
</dbReference>
<proteinExistence type="predicted"/>